<dbReference type="InterPro" id="IPR028098">
    <property type="entry name" value="Glyco_trans_4-like_N"/>
</dbReference>
<proteinExistence type="predicted"/>
<dbReference type="Pfam" id="PF13692">
    <property type="entry name" value="Glyco_trans_1_4"/>
    <property type="match status" value="1"/>
</dbReference>
<name>A0A4S3M1C7_9FLAO</name>
<evidence type="ECO:0000259" key="1">
    <source>
        <dbReference type="Pfam" id="PF13439"/>
    </source>
</evidence>
<feature type="domain" description="Glycosyltransferase subfamily 4-like N-terminal" evidence="1">
    <location>
        <begin position="120"/>
        <end position="240"/>
    </location>
</feature>
<keyword evidence="2" id="KW-0808">Transferase</keyword>
<dbReference type="GO" id="GO:0016757">
    <property type="term" value="F:glycosyltransferase activity"/>
    <property type="evidence" value="ECO:0007669"/>
    <property type="project" value="UniProtKB-ARBA"/>
</dbReference>
<keyword evidence="3" id="KW-1185">Reference proteome</keyword>
<dbReference type="Pfam" id="PF13439">
    <property type="entry name" value="Glyco_transf_4"/>
    <property type="match status" value="1"/>
</dbReference>
<protein>
    <submittedName>
        <fullName evidence="2">Glycosyltransferase</fullName>
    </submittedName>
</protein>
<gene>
    <name evidence="2" type="ORF">E7Z59_09235</name>
</gene>
<organism evidence="2 3">
    <name type="scientific">Robertkochia marina</name>
    <dbReference type="NCBI Taxonomy" id="1227945"/>
    <lineage>
        <taxon>Bacteria</taxon>
        <taxon>Pseudomonadati</taxon>
        <taxon>Bacteroidota</taxon>
        <taxon>Flavobacteriia</taxon>
        <taxon>Flavobacteriales</taxon>
        <taxon>Flavobacteriaceae</taxon>
        <taxon>Robertkochia</taxon>
    </lineage>
</organism>
<dbReference type="RefSeq" id="WP_136336028.1">
    <property type="nucleotide sequence ID" value="NZ_QXMP01000014.1"/>
</dbReference>
<dbReference type="OrthoDB" id="9794575at2"/>
<reference evidence="2 3" key="1">
    <citation type="submission" date="2019-04" db="EMBL/GenBank/DDBJ databases">
        <title>Draft genome sequence of Robertkochia marina CC-AMO-30D.</title>
        <authorList>
            <person name="Hameed A."/>
            <person name="Lin S.-Y."/>
            <person name="Shahina M."/>
            <person name="Lai W.-A."/>
            <person name="Young C.-C."/>
        </authorList>
    </citation>
    <scope>NUCLEOTIDE SEQUENCE [LARGE SCALE GENOMIC DNA]</scope>
    <source>
        <strain evidence="2 3">CC-AMO-30D</strain>
    </source>
</reference>
<dbReference type="Proteomes" id="UP000305939">
    <property type="component" value="Unassembled WGS sequence"/>
</dbReference>
<accession>A0A4S3M1C7</accession>
<dbReference type="AlphaFoldDB" id="A0A4S3M1C7"/>
<evidence type="ECO:0000313" key="2">
    <source>
        <dbReference type="EMBL" id="THD67823.1"/>
    </source>
</evidence>
<dbReference type="SUPFAM" id="SSF53756">
    <property type="entry name" value="UDP-Glycosyltransferase/glycogen phosphorylase"/>
    <property type="match status" value="1"/>
</dbReference>
<dbReference type="Gene3D" id="3.40.50.2000">
    <property type="entry name" value="Glycogen Phosphorylase B"/>
    <property type="match status" value="2"/>
</dbReference>
<evidence type="ECO:0000313" key="3">
    <source>
        <dbReference type="Proteomes" id="UP000305939"/>
    </source>
</evidence>
<comment type="caution">
    <text evidence="2">The sequence shown here is derived from an EMBL/GenBank/DDBJ whole genome shotgun (WGS) entry which is preliminary data.</text>
</comment>
<dbReference type="EMBL" id="SSMC01000002">
    <property type="protein sequence ID" value="THD67823.1"/>
    <property type="molecule type" value="Genomic_DNA"/>
</dbReference>
<dbReference type="CDD" id="cd03794">
    <property type="entry name" value="GT4_WbuB-like"/>
    <property type="match status" value="1"/>
</dbReference>
<sequence length="434" mass="48496">MCIEVGKDALKKVLIITYYWPPAGGPGVQRWLKFVKYLGDYGVDPVIYAPSNPNYPLIDDSLEKEIPKGVKVFKQPIFEPYKLASILSRKGTQNMSRGLIREKQQSWVEKVLLWIRGNLFIPDARKFWVKPSVKYLKKLISDEDIEVVITTGPPHSLHLIGAELKGLPGVKWIADFRDPWTGIGYHNKLKPGKRARSLHKTLEKKVLQEADMVLATSKTTAKELSDISGRKVKTITNGFDEVDALEHPVSEKFCLSHIGSLLTGRDPEILWEVLGELSSEVEGFQEQLEVRLVGAVSEDVLGSIKKAGIGEHVNVIGYVSHDKALELQREARVLLLLEIDSEITRGIIPGKLFEYMAAQRPIVAIGPQGWEVGSILKETGAGHIFTYGDKTSLKKNILALYQDFLSNRNLANLQIAQYSRKALTEVLAGVIKQL</sequence>